<dbReference type="Proteomes" id="UP000000803">
    <property type="component" value="Chromosome 2R"/>
</dbReference>
<dbReference type="Gene3D" id="2.30.30.140">
    <property type="match status" value="3"/>
</dbReference>
<feature type="compositionally biased region" description="Basic residues" evidence="5">
    <location>
        <begin position="113"/>
        <end position="126"/>
    </location>
</feature>
<dbReference type="GlyGen" id="Q0E910">
    <property type="glycosylation" value="2 sites"/>
</dbReference>
<reference evidence="7 9" key="3">
    <citation type="journal article" date="2002" name="Genome Biol.">
        <title>Annotation of the Drosophila melanogaster euchromatic genome: a systematic review.</title>
        <authorList>
            <person name="Misra S."/>
            <person name="Crosby M.A."/>
            <person name="Mungall C.J."/>
            <person name="Matthews B.B."/>
            <person name="Campbell K.S."/>
            <person name="Hradecky P."/>
            <person name="Huang Y."/>
            <person name="Kaminker J.S."/>
            <person name="Millburn G.H."/>
            <person name="Prochnik S.E."/>
            <person name="Smith C.D."/>
            <person name="Tupy J.L."/>
            <person name="Whitfied E.J."/>
            <person name="Bayraktaroglu L."/>
            <person name="Berman B.P."/>
            <person name="Bettencourt B.R."/>
            <person name="Celniker S.E."/>
            <person name="de Grey A.D."/>
            <person name="Drysdale R.A."/>
            <person name="Harris N.L."/>
            <person name="Richter J."/>
            <person name="Russo S."/>
            <person name="Schroeder A.J."/>
            <person name="Shu S.Q."/>
            <person name="Stapleton M."/>
            <person name="Yamada C."/>
            <person name="Ashburner M."/>
            <person name="Gelbart W.M."/>
            <person name="Rubin G.M."/>
            <person name="Lewis S.E."/>
        </authorList>
    </citation>
    <scope>GENOME REANNOTATION</scope>
    <source>
        <strain evidence="9">Berkeley</strain>
    </source>
</reference>
<dbReference type="AlphaFoldDB" id="Q0E910"/>
<dbReference type="PANTHER" id="PTHR22948:SF76">
    <property type="entry name" value="FI20010P1-RELATED"/>
    <property type="match status" value="1"/>
</dbReference>
<dbReference type="BioGRID-ORCS" id="37304">
    <property type="hits" value="0 hits in 1 CRISPR screen"/>
</dbReference>
<dbReference type="ExpressionAtlas" id="Q0E910">
    <property type="expression patterns" value="baseline and differential"/>
</dbReference>
<keyword evidence="9" id="KW-1185">Reference proteome</keyword>
<feature type="compositionally biased region" description="Polar residues" evidence="5">
    <location>
        <begin position="274"/>
        <end position="291"/>
    </location>
</feature>
<gene>
    <name evidence="7 8" type="primary">tapas</name>
    <name evidence="7" type="synonym">BcDNA:LD21403</name>
    <name evidence="7" type="synonym">Dmel\CG8920</name>
    <name evidence="7" type="synonym">tap</name>
    <name evidence="7" type="synonym">Tapas</name>
    <name evidence="7" type="synonym">TDRD7</name>
    <name evidence="7 8" type="ORF">CG8920</name>
    <name evidence="7" type="ORF">Dmel_CG8920</name>
</gene>
<dbReference type="GeneID" id="37304"/>
<dbReference type="AGR" id="FB:FBgn0027529"/>
<evidence type="ECO:0000256" key="3">
    <source>
        <dbReference type="ARBA" id="ARBA00022737"/>
    </source>
</evidence>
<reference evidence="7 9" key="11">
    <citation type="journal article" date="2015" name="Genome Res.">
        <title>The Release 6 reference sequence of the Drosophila melanogaster genome.</title>
        <authorList>
            <person name="Hoskins R.A."/>
            <person name="Carlson J.W."/>
            <person name="Wan K.H."/>
            <person name="Park S."/>
            <person name="Mendez I."/>
            <person name="Galle S.E."/>
            <person name="Booth B.W."/>
            <person name="Pfeiffer B.D."/>
            <person name="George R.A."/>
            <person name="Svirskas R."/>
            <person name="Krzywinski M."/>
            <person name="Schein J."/>
            <person name="Accardo M.C."/>
            <person name="Damia E."/>
            <person name="Messina G."/>
            <person name="Mendez-Lago M."/>
            <person name="de Pablos B."/>
            <person name="Demakova O.V."/>
            <person name="Andreyeva E.N."/>
            <person name="Boldyreva L.V."/>
            <person name="Marra M."/>
            <person name="Carvalho A.B."/>
            <person name="Dimitri P."/>
            <person name="Villasante A."/>
            <person name="Zhimulev I.F."/>
            <person name="Rubin G.M."/>
            <person name="Karpen G.H."/>
            <person name="Celniker S.E."/>
        </authorList>
    </citation>
    <scope>NUCLEOTIDE SEQUENCE [LARGE SCALE GENOMIC DNA]</scope>
    <source>
        <strain evidence="9">Berkeley</strain>
    </source>
</reference>
<dbReference type="InterPro" id="IPR025605">
    <property type="entry name" value="OST-HTH/LOTUS_dom"/>
</dbReference>
<dbReference type="FlyBase" id="FBgn0027529">
    <property type="gene designation" value="tapas"/>
</dbReference>
<dbReference type="OrthoDB" id="10034606at2759"/>
<dbReference type="GO" id="GO:0140965">
    <property type="term" value="P:secondary piRNA processing"/>
    <property type="evidence" value="ECO:0000315"/>
    <property type="project" value="FlyBase"/>
</dbReference>
<dbReference type="OMA" id="VEIREGW"/>
<dbReference type="CTD" id="37304"/>
<dbReference type="Pfam" id="PF00567">
    <property type="entry name" value="TUDOR"/>
    <property type="match status" value="3"/>
</dbReference>
<dbReference type="GO" id="GO:0007283">
    <property type="term" value="P:spermatogenesis"/>
    <property type="evidence" value="ECO:0007669"/>
    <property type="project" value="UniProtKB-KW"/>
</dbReference>
<evidence type="ECO:0000256" key="4">
    <source>
        <dbReference type="ARBA" id="ARBA00022871"/>
    </source>
</evidence>
<evidence type="ECO:0000313" key="8">
    <source>
        <dbReference type="FlyBase" id="FBgn0027529"/>
    </source>
</evidence>
<accession>Q0E910</accession>
<keyword evidence="4" id="KW-0221">Differentiation</keyword>
<dbReference type="Pfam" id="PF12872">
    <property type="entry name" value="OST-HTH"/>
    <property type="match status" value="1"/>
</dbReference>
<evidence type="ECO:0000259" key="6">
    <source>
        <dbReference type="PROSITE" id="PS51644"/>
    </source>
</evidence>
<organism evidence="7 9">
    <name type="scientific">Drosophila melanogaster</name>
    <name type="common">Fruit fly</name>
    <dbReference type="NCBI Taxonomy" id="7227"/>
    <lineage>
        <taxon>Eukaryota</taxon>
        <taxon>Metazoa</taxon>
        <taxon>Ecdysozoa</taxon>
        <taxon>Arthropoda</taxon>
        <taxon>Hexapoda</taxon>
        <taxon>Insecta</taxon>
        <taxon>Pterygota</taxon>
        <taxon>Neoptera</taxon>
        <taxon>Endopterygota</taxon>
        <taxon>Diptera</taxon>
        <taxon>Brachycera</taxon>
        <taxon>Muscomorpha</taxon>
        <taxon>Ephydroidea</taxon>
        <taxon>Drosophilidae</taxon>
        <taxon>Drosophila</taxon>
        <taxon>Sophophora</taxon>
    </lineage>
</organism>
<dbReference type="Bgee" id="FBgn0027529">
    <property type="expression patterns" value="Expressed in visual pigment cell (sensu Nematoda and Protostomia) in testis and 269 other cell types or tissues"/>
</dbReference>
<reference evidence="7 9" key="7">
    <citation type="journal article" date="2007" name="Science">
        <title>The Release 5.1 annotation of Drosophila melanogaster heterochromatin.</title>
        <authorList>
            <person name="Smith C.D."/>
            <person name="Shu S."/>
            <person name="Mungall C.J."/>
            <person name="Karpen G.H."/>
        </authorList>
    </citation>
    <scope>NUCLEOTIDE SEQUENCE [LARGE SCALE GENOMIC DNA]</scope>
    <source>
        <strain evidence="9">Berkeley</strain>
    </source>
</reference>
<keyword evidence="2" id="KW-0963">Cytoplasm</keyword>
<evidence type="ECO:0000256" key="2">
    <source>
        <dbReference type="ARBA" id="ARBA00022490"/>
    </source>
</evidence>
<reference evidence="7 9" key="1">
    <citation type="journal article" date="2000" name="Science">
        <title>The genome sequence of Drosophila melanogaster.</title>
        <authorList>
            <person name="Adams M.D."/>
            <person name="Celniker S.E."/>
            <person name="Holt R.A."/>
            <person name="Evans C.A."/>
            <person name="Gocayne J.D."/>
            <person name="Amanatides P.G."/>
            <person name="Scherer S.E."/>
            <person name="Li P.W."/>
            <person name="Hoskins R.A."/>
            <person name="Galle R.F."/>
            <person name="George R.A."/>
            <person name="Lewis S.E."/>
            <person name="Richards S."/>
            <person name="Ashburner M."/>
            <person name="Henderson S.N."/>
            <person name="Sutton G.G."/>
            <person name="Wortman J.R."/>
            <person name="Yandell M.D."/>
            <person name="Zhang Q."/>
            <person name="Chen L.X."/>
            <person name="Brandon R.C."/>
            <person name="Rogers Y.H."/>
            <person name="Blazej R.G."/>
            <person name="Champe M."/>
            <person name="Pfeiffer B.D."/>
            <person name="Wan K.H."/>
            <person name="Doyle C."/>
            <person name="Baxter E.G."/>
            <person name="Helt G."/>
            <person name="Nelson C.R."/>
            <person name="Gabor G.L."/>
            <person name="Abril J.F."/>
            <person name="Agbayani A."/>
            <person name="An H.J."/>
            <person name="Andrews-Pfannkoch C."/>
            <person name="Baldwin D."/>
            <person name="Ballew R.M."/>
            <person name="Basu A."/>
            <person name="Baxendale J."/>
            <person name="Bayraktaroglu L."/>
            <person name="Beasley E.M."/>
            <person name="Beeson K.Y."/>
            <person name="Benos P.V."/>
            <person name="Berman B.P."/>
            <person name="Bhandari D."/>
            <person name="Bolshakov S."/>
            <person name="Borkova D."/>
            <person name="Botchan M.R."/>
            <person name="Bouck J."/>
            <person name="Brokstein P."/>
            <person name="Brottier P."/>
            <person name="Burtis K.C."/>
            <person name="Busam D.A."/>
            <person name="Butler H."/>
            <person name="Cadieu E."/>
            <person name="Center A."/>
            <person name="Chandra I."/>
            <person name="Cherry J.M."/>
            <person name="Cawley S."/>
            <person name="Dahlke C."/>
            <person name="Davenport L.B."/>
            <person name="Davies P."/>
            <person name="de Pablos B."/>
            <person name="Delcher A."/>
            <person name="Deng Z."/>
            <person name="Mays A.D."/>
            <person name="Dew I."/>
            <person name="Dietz S.M."/>
            <person name="Dodson K."/>
            <person name="Doup L.E."/>
            <person name="Downes M."/>
            <person name="Dugan-Rocha S."/>
            <person name="Dunkov B.C."/>
            <person name="Dunn P."/>
            <person name="Durbin K.J."/>
            <person name="Evangelista C.C."/>
            <person name="Ferraz C."/>
            <person name="Ferriera S."/>
            <person name="Fleischmann W."/>
            <person name="Fosler C."/>
            <person name="Gabrielian A.E."/>
            <person name="Garg N.S."/>
            <person name="Gelbart W.M."/>
            <person name="Glasser K."/>
            <person name="Glodek A."/>
            <person name="Gong F."/>
            <person name="Gorrell J.H."/>
            <person name="Gu Z."/>
            <person name="Guan P."/>
            <person name="Harris M."/>
            <person name="Harris N.L."/>
            <person name="Harvey D."/>
            <person name="Heiman T.J."/>
            <person name="Hernandez J.R."/>
            <person name="Houck J."/>
            <person name="Hostin D."/>
            <person name="Houston K.A."/>
            <person name="Howland T.J."/>
            <person name="Wei M.H."/>
            <person name="Ibegwam C."/>
            <person name="Jalali M."/>
            <person name="Kalush F."/>
            <person name="Karpen G.H."/>
            <person name="Ke Z."/>
            <person name="Kennison J.A."/>
            <person name="Ketchum K.A."/>
            <person name="Kimmel B.E."/>
            <person name="Kodira C.D."/>
            <person name="Kraft C."/>
            <person name="Kravitz S."/>
            <person name="Kulp D."/>
            <person name="Lai Z."/>
            <person name="Lasko P."/>
            <person name="Lei Y."/>
            <person name="Levitsky A.A."/>
            <person name="Li J."/>
            <person name="Li Z."/>
            <person name="Liang Y."/>
            <person name="Lin X."/>
            <person name="Liu X."/>
            <person name="Mattei B."/>
            <person name="McIntosh T.C."/>
            <person name="McLeod M.P."/>
            <person name="McPherson D."/>
            <person name="Merkulov G."/>
            <person name="Milshina N.V."/>
            <person name="Mobarry C."/>
            <person name="Morris J."/>
            <person name="Moshrefi A."/>
            <person name="Mount S.M."/>
            <person name="Moy M."/>
            <person name="Murphy B."/>
            <person name="Murphy L."/>
            <person name="Muzny D.M."/>
            <person name="Nelson D.L."/>
            <person name="Nelson D.R."/>
            <person name="Nelson K.A."/>
            <person name="Nixon K."/>
            <person name="Nusskern D.R."/>
            <person name="Pacleb J.M."/>
            <person name="Palazzolo M."/>
            <person name="Pittman G.S."/>
            <person name="Pan S."/>
            <person name="Pollard J."/>
            <person name="Puri V."/>
            <person name="Reese M.G."/>
            <person name="Reinert K."/>
            <person name="Remington K."/>
            <person name="Saunders R.D."/>
            <person name="Scheeler F."/>
            <person name="Shen H."/>
            <person name="Shue B.C."/>
            <person name="Siden-Kiamos I."/>
            <person name="Simpson M."/>
            <person name="Skupski M.P."/>
            <person name="Smith T."/>
            <person name="Spier E."/>
            <person name="Spradling A.C."/>
            <person name="Stapleton M."/>
            <person name="Strong R."/>
            <person name="Sun E."/>
            <person name="Svirskas R."/>
            <person name="Tector C."/>
            <person name="Turner R."/>
            <person name="Venter E."/>
            <person name="Wang A.H."/>
            <person name="Wang X."/>
            <person name="Wang Z.Y."/>
            <person name="Wassarman D.A."/>
            <person name="Weinstock G.M."/>
            <person name="Weissenbach J."/>
            <person name="Williams S.M."/>
            <person name="WoodageT"/>
            <person name="Worley K.C."/>
            <person name="Wu D."/>
            <person name="Yang S."/>
            <person name="Yao Q.A."/>
            <person name="Ye J."/>
            <person name="Yeh R.F."/>
            <person name="Zaveri J.S."/>
            <person name="Zhan M."/>
            <person name="Zhang G."/>
            <person name="Zhao Q."/>
            <person name="Zheng L."/>
            <person name="Zheng X.H."/>
            <person name="Zhong F.N."/>
            <person name="Zhong W."/>
            <person name="Zhou X."/>
            <person name="Zhu S."/>
            <person name="Zhu X."/>
            <person name="Smith H.O."/>
            <person name="Gibbs R.A."/>
            <person name="Myers E.W."/>
            <person name="Rubin G.M."/>
            <person name="Venter J.C."/>
        </authorList>
    </citation>
    <scope>NUCLEOTIDE SEQUENCE [LARGE SCALE GENOMIC DNA]</scope>
    <source>
        <strain evidence="9">Berkeley</strain>
    </source>
</reference>
<dbReference type="GO" id="GO:0141009">
    <property type="term" value="P:transposable element silencing by piRNA-mediated mRNA destabilization"/>
    <property type="evidence" value="ECO:0000315"/>
    <property type="project" value="FlyBase"/>
</dbReference>
<dbReference type="SMART" id="SM00333">
    <property type="entry name" value="TUDOR"/>
    <property type="match status" value="2"/>
</dbReference>
<comment type="subcellular location">
    <subcellularLocation>
        <location evidence="1">Cytoplasm</location>
    </subcellularLocation>
</comment>
<feature type="region of interest" description="Disordered" evidence="5">
    <location>
        <begin position="89"/>
        <end position="136"/>
    </location>
</feature>
<dbReference type="InParanoid" id="Q0E910"/>
<feature type="region of interest" description="Disordered" evidence="5">
    <location>
        <begin position="986"/>
        <end position="1016"/>
    </location>
</feature>
<evidence type="ECO:0000256" key="1">
    <source>
        <dbReference type="ARBA" id="ARBA00004496"/>
    </source>
</evidence>
<dbReference type="PhylomeDB" id="Q0E910"/>
<dbReference type="PROSITE" id="PS51644">
    <property type="entry name" value="HTH_OST"/>
    <property type="match status" value="1"/>
</dbReference>
<dbReference type="eggNOG" id="KOG2039">
    <property type="taxonomic scope" value="Eukaryota"/>
</dbReference>
<dbReference type="FunCoup" id="Q0E910">
    <property type="interactions" value="131"/>
</dbReference>
<dbReference type="CDD" id="cd09972">
    <property type="entry name" value="LOTUS_TDRD_OSKAR"/>
    <property type="match status" value="1"/>
</dbReference>
<dbReference type="SUPFAM" id="SSF63748">
    <property type="entry name" value="Tudor/PWWP/MBT"/>
    <property type="match status" value="3"/>
</dbReference>
<dbReference type="InterPro" id="IPR041966">
    <property type="entry name" value="LOTUS-like"/>
</dbReference>
<dbReference type="GO" id="GO:0030154">
    <property type="term" value="P:cell differentiation"/>
    <property type="evidence" value="ECO:0007669"/>
    <property type="project" value="UniProtKB-ARBA"/>
</dbReference>
<evidence type="ECO:0007829" key="10">
    <source>
        <dbReference type="PeptideAtlas" id="Q0E910"/>
    </source>
</evidence>
<keyword evidence="3" id="KW-0677">Repeat</keyword>
<dbReference type="Gene3D" id="3.30.420.610">
    <property type="entry name" value="LOTUS domain-like"/>
    <property type="match status" value="1"/>
</dbReference>
<dbReference type="STRING" id="7227.FBpp0085592"/>
<dbReference type="InterPro" id="IPR002999">
    <property type="entry name" value="Tudor"/>
</dbReference>
<feature type="region of interest" description="Disordered" evidence="5">
    <location>
        <begin position="321"/>
        <end position="348"/>
    </location>
</feature>
<dbReference type="PANTHER" id="PTHR22948">
    <property type="entry name" value="TUDOR DOMAIN CONTAINING PROTEIN"/>
    <property type="match status" value="1"/>
</dbReference>
<reference evidence="7 9" key="5">
    <citation type="journal article" date="2002" name="Genome Biol.">
        <title>Heterochromatic sequences in a Drosophila whole-genome shotgun assembly.</title>
        <authorList>
            <person name="Hoskins R.A."/>
            <person name="Smith C.D."/>
            <person name="Carlson J.W."/>
            <person name="Carvalho A.B."/>
            <person name="Halpern A."/>
            <person name="Kaminker J.S."/>
            <person name="Kennedy C."/>
            <person name="Mungall C.J."/>
            <person name="Sullivan B.A."/>
            <person name="Sutton G.G."/>
            <person name="Yasuhara J.C."/>
            <person name="Wakimoto B.T."/>
            <person name="Myers E.W."/>
            <person name="Celniker S.E."/>
            <person name="Rubin G.M."/>
            <person name="Karpen G.H."/>
        </authorList>
    </citation>
    <scope>NUCLEOTIDE SEQUENCE [LARGE SCALE GENOMIC DNA]</scope>
    <source>
        <strain evidence="9">Berkeley</strain>
    </source>
</reference>
<dbReference type="Gene3D" id="3.30.160.20">
    <property type="match status" value="1"/>
</dbReference>
<reference evidence="7 9" key="6">
    <citation type="journal article" date="2005" name="PLoS Comput. Biol.">
        <title>Combined evidence annotation of transposable elements in genome sequences.</title>
        <authorList>
            <person name="Quesneville H."/>
            <person name="Bergman C.M."/>
            <person name="Andrieu O."/>
            <person name="Autard D."/>
            <person name="Nouaud D."/>
            <person name="Ashburner M."/>
            <person name="Anxolabehere D."/>
        </authorList>
    </citation>
    <scope>NUCLEOTIDE SEQUENCE [LARGE SCALE GENOMIC DNA]</scope>
    <source>
        <strain evidence="9">Berkeley</strain>
    </source>
</reference>
<feature type="domain" description="HTH OST-type" evidence="6">
    <location>
        <begin position="6"/>
        <end position="77"/>
    </location>
</feature>
<dbReference type="InterPro" id="IPR050621">
    <property type="entry name" value="Tudor_domain_containing"/>
</dbReference>
<dbReference type="EMBL" id="AE013599">
    <property type="protein sequence ID" value="AAF57477.3"/>
    <property type="molecule type" value="Genomic_DNA"/>
</dbReference>
<name>Q0E910_DROME</name>
<evidence type="ECO:0000313" key="7">
    <source>
        <dbReference type="EMBL" id="AAF57477.3"/>
    </source>
</evidence>
<dbReference type="PaxDb" id="7227-FBpp0085592"/>
<dbReference type="Gene3D" id="2.40.50.90">
    <property type="match status" value="2"/>
</dbReference>
<reference evidence="7 9" key="8">
    <citation type="journal article" date="2007" name="Science">
        <title>Sequence finishing and mapping of Drosophila melanogaster heterochromatin.</title>
        <authorList>
            <person name="Hoskins R.A."/>
            <person name="Carlson J.W."/>
            <person name="Kennedy C."/>
            <person name="Acevedo D."/>
            <person name="Evans-Holm M."/>
            <person name="Frise E."/>
            <person name="Wan K.H."/>
            <person name="Park S."/>
            <person name="Mendez-Lago M."/>
            <person name="Rossi F."/>
            <person name="Villasante A."/>
            <person name="Dimitri P."/>
            <person name="Karpen G.H."/>
            <person name="Celniker S.E."/>
        </authorList>
    </citation>
    <scope>NUCLEOTIDE SEQUENCE [LARGE SCALE GENOMIC DNA]</scope>
    <source>
        <strain evidence="9">Berkeley</strain>
    </source>
</reference>
<dbReference type="VEuPathDB" id="VectorBase:FBgn0027529"/>
<dbReference type="CDD" id="cd20379">
    <property type="entry name" value="Tudor_dTUD-like"/>
    <property type="match status" value="1"/>
</dbReference>
<feature type="compositionally biased region" description="Low complexity" evidence="5">
    <location>
        <begin position="93"/>
        <end position="104"/>
    </location>
</feature>
<keyword evidence="4" id="KW-0744">Spermatogenesis</keyword>
<dbReference type="GO" id="GO:0043186">
    <property type="term" value="C:P granule"/>
    <property type="evidence" value="ECO:0000314"/>
    <property type="project" value="FlyBase"/>
</dbReference>
<dbReference type="InterPro" id="IPR035437">
    <property type="entry name" value="SNase_OB-fold_sf"/>
</dbReference>
<dbReference type="RefSeq" id="NP_611475.3">
    <property type="nucleotide sequence ID" value="NM_137631.7"/>
</dbReference>
<protein>
    <submittedName>
        <fullName evidence="7">Tapas, isoform B</fullName>
    </submittedName>
</protein>
<keyword evidence="10" id="KW-1267">Proteomics identification</keyword>
<reference evidence="7 9" key="4">
    <citation type="journal article" date="2002" name="Genome Biol.">
        <title>The transposable elements of the Drosophila melanogaster euchromatin: a genomics perspective.</title>
        <authorList>
            <person name="Kaminker J.S."/>
            <person name="Bergman C.M."/>
            <person name="Kronmiller B."/>
            <person name="Carlson J."/>
            <person name="Svirskas R."/>
            <person name="Patel S."/>
            <person name="Frise E."/>
            <person name="Wheeler D.A."/>
            <person name="Lewis S.E."/>
            <person name="Rubin G.M."/>
            <person name="Ashburner M."/>
            <person name="Celniker S.E."/>
        </authorList>
    </citation>
    <scope>NUCLEOTIDE SEQUENCE [LARGE SCALE GENOMIC DNA]</scope>
    <source>
        <strain evidence="9">Berkeley</strain>
    </source>
</reference>
<dbReference type="GO" id="GO:0048471">
    <property type="term" value="C:perinuclear region of cytoplasm"/>
    <property type="evidence" value="ECO:0000314"/>
    <property type="project" value="FlyBase"/>
</dbReference>
<evidence type="ECO:0000313" key="9">
    <source>
        <dbReference type="Proteomes" id="UP000000803"/>
    </source>
</evidence>
<reference evidence="7 9" key="9">
    <citation type="journal article" date="2015" name="G3 (Bethesda)">
        <title>Gene Model Annotations for Drosophila melanogaster: Impact of High-Throughput Data.</title>
        <authorList>
            <consortium name="FlyBase Consortium"/>
            <person name="Matthews B.B."/>
            <person name="Dos Santos G."/>
            <person name="Crosby M.A."/>
            <person name="Emmert D.B."/>
            <person name="St Pierre S.E."/>
            <person name="Gramates L.S."/>
            <person name="Zhou P."/>
            <person name="Schroeder A.J."/>
            <person name="Falls K."/>
            <person name="Strelets V."/>
            <person name="Russo S.M."/>
            <person name="Gelbart W.M."/>
            <person name="null"/>
        </authorList>
    </citation>
    <scope>NUCLEOTIDE SEQUENCE [LARGE SCALE GENOMIC DNA]</scope>
    <source>
        <strain evidence="9">Berkeley</strain>
    </source>
</reference>
<evidence type="ECO:0000256" key="5">
    <source>
        <dbReference type="SAM" id="MobiDB-lite"/>
    </source>
</evidence>
<dbReference type="DNASU" id="37304"/>
<reference evidence="7 9" key="2">
    <citation type="journal article" date="2002" name="Genome Biol.">
        <title>Finishing a whole-genome shotgun: release 3 of the Drosophila melanogaster euchromatic genome sequence.</title>
        <authorList>
            <person name="Celniker S.E."/>
            <person name="Wheeler D.A."/>
            <person name="Kronmiller B."/>
            <person name="Carlson J.W."/>
            <person name="Halpern A."/>
            <person name="Patel S."/>
            <person name="Adams M."/>
            <person name="Champe M."/>
            <person name="Dugan S.P."/>
            <person name="Frise E."/>
            <person name="Hodgson A."/>
            <person name="George R.A."/>
            <person name="Hoskins R.A."/>
            <person name="Laverty T."/>
            <person name="Muzny D.M."/>
            <person name="Nelson C.R."/>
            <person name="Pacleb J.M."/>
            <person name="Park S."/>
            <person name="Pfeiffer B.D."/>
            <person name="Richards S."/>
            <person name="Sodergren E.J."/>
            <person name="Svirskas R."/>
            <person name="Tabor P.E."/>
            <person name="Wan K."/>
            <person name="Stapleton M."/>
            <person name="Sutton G.G."/>
            <person name="Venter C."/>
            <person name="Weinstock G."/>
            <person name="Scherer S.E."/>
            <person name="Myers E.W."/>
            <person name="Gibbs R.A."/>
            <person name="Rubin G.M."/>
        </authorList>
    </citation>
    <scope>NUCLEOTIDE SEQUENCE [LARGE SCALE GENOMIC DNA]</scope>
    <source>
        <strain evidence="9">Berkeley</strain>
    </source>
</reference>
<reference evidence="7 9" key="10">
    <citation type="journal article" date="2015" name="G3 (Bethesda)">
        <title>Gene Model Annotations for Drosophila melanogaster: The Rule-Benders.</title>
        <authorList>
            <consortium name="FlyBase Consortium"/>
            <person name="Crosby M.A."/>
            <person name="Gramates L.S."/>
            <person name="Dos Santos G."/>
            <person name="Matthews B.B."/>
            <person name="St Pierre S.E."/>
            <person name="Zhou P."/>
            <person name="Schroeder A.J."/>
            <person name="Falls K."/>
            <person name="Emmert D.B."/>
            <person name="Russo S.M."/>
            <person name="Gelbart W.M."/>
            <person name="null"/>
        </authorList>
    </citation>
    <scope>NUCLEOTIDE SEQUENCE [LARGE SCALE GENOMIC DNA]</scope>
    <source>
        <strain evidence="9">Berkeley</strain>
    </source>
</reference>
<feature type="region of interest" description="Disordered" evidence="5">
    <location>
        <begin position="274"/>
        <end position="305"/>
    </location>
</feature>
<proteinExistence type="evidence at protein level"/>
<sequence>MEKQEVLEYVAKVVRALITSAKPPVTLRSIVADYMEIEGEPIPFRRLGYSNDQELLKDSNQFNFHQSGNQVFITAKYNANTEHIVRMVRQQKTSKSTSLSKPTPIAQKPKPIAQKHTHGNKYHYQQRNKQPNHQPDQEIGRAAKCENQAIAEHKQDLTGIITQELFESFNNIQGPFSENLQVFNKNPEYITRRKKELKKEDDLDRGQITKEVAREKQKEKETRDRAVTETIFVTIENKKAPVMNGHGPRHVKVANGQDKHNDGKPPLRAILGNSASQRQQDTSTVYHSPESSFKRPRHPRVMYPGHQRTTGVSVNHRLKVTPQSDAPTPAVAPITPPASPEYAQTTTAAKATYKEDIHGGQGETGNVVTNPKVKVPLKFDPSLDPVSTLNFYCAANDFEKPAYNIFNKLRNLHCSVQIAGDVYSSYPQEFTDKETAYQRTAQIAIQRIMHAQSHQKLSACTFSDVEFIDGLYKELLKHPHGILGHKLEDWYGSTFRQHLPSHWYDLIVKSNKIRVEHGIDPRIILFANDPGSSEPDRTSITTLPQMVLPWQSSEGGSHDWNMFISFCDSTKIVWARMIDQIANFEELTKHIGRQMESPHFRQKVSKPYAQEVYLVEMPDGWNRVRAISVDEETRSGRYHFIDFGDVAMFHSEDLFHCPPQFLALPAQAVCLSMYALDKFEDHPHALQVLTKELDGQTVVAHVLTTEKQFLELGGSAQGVVENGKRRACLVATLYDTSTAEDIHLNDLVAKRITKCTPAPSLSDEKKIGKTTPILVSHINDDGDLMVLLRNDDLKFVERSIAQTVADLGEQDRVSYSDLLHDRHIFVCDETVDGVKQWFRGRLVTRPLNPDEESFDVYYVDDGRQRKAHISNIYRLEANNRALATFPPQAIPVRLHDVPEIGGHMLHRLRGLIPWRTEALLKVVAMDGGKPLVNVFIREDPESMYMCVNIGLRLELEMASSIHPEKYDHTLLSSNVQLPRRGSFSSVFSNQSSSSDLVATTPPVTPEKKPSARSTGSTFSSLMLKDYEAIPAVGAYFEVRVALSVNPGHFAVQPYKYYNQLQTLMKNLQEHCQKTAAKGVQPSQLAIGEAYAAPDSEGVYHRVSIHKIYDEIIHVRFVDVGDDGVIACDQLKTLNPELRKLPKMALPAQLYGIQLTDVVWSKENCVRFRELSLGQKFIGIVRRMTKQKDGGRALCLELVDTSTPKDIKLHEILINEKHAQPAT</sequence>
<dbReference type="UCSC" id="CG8920-RB">
    <property type="organism name" value="d. melanogaster"/>
</dbReference>